<dbReference type="InParanoid" id="Q029Y6"/>
<dbReference type="AlphaFoldDB" id="Q029Y6"/>
<evidence type="ECO:0000313" key="1">
    <source>
        <dbReference type="EMBL" id="ABJ82140.1"/>
    </source>
</evidence>
<gene>
    <name evidence="1" type="ordered locus">Acid_1146</name>
</gene>
<dbReference type="Pfam" id="PF07394">
    <property type="entry name" value="DUF1501"/>
    <property type="match status" value="1"/>
</dbReference>
<dbReference type="InterPro" id="IPR006311">
    <property type="entry name" value="TAT_signal"/>
</dbReference>
<dbReference type="HOGENOM" id="CLU_035908_0_0_0"/>
<dbReference type="PANTHER" id="PTHR43737:SF1">
    <property type="entry name" value="DUF1501 DOMAIN-CONTAINING PROTEIN"/>
    <property type="match status" value="1"/>
</dbReference>
<dbReference type="InterPro" id="IPR010869">
    <property type="entry name" value="DUF1501"/>
</dbReference>
<dbReference type="InterPro" id="IPR017850">
    <property type="entry name" value="Alkaline_phosphatase_core_sf"/>
</dbReference>
<reference evidence="1" key="1">
    <citation type="submission" date="2006-10" db="EMBL/GenBank/DDBJ databases">
        <title>Complete sequence of Solibacter usitatus Ellin6076.</title>
        <authorList>
            <consortium name="US DOE Joint Genome Institute"/>
            <person name="Copeland A."/>
            <person name="Lucas S."/>
            <person name="Lapidus A."/>
            <person name="Barry K."/>
            <person name="Detter J.C."/>
            <person name="Glavina del Rio T."/>
            <person name="Hammon N."/>
            <person name="Israni S."/>
            <person name="Dalin E."/>
            <person name="Tice H."/>
            <person name="Pitluck S."/>
            <person name="Thompson L.S."/>
            <person name="Brettin T."/>
            <person name="Bruce D."/>
            <person name="Han C."/>
            <person name="Tapia R."/>
            <person name="Gilna P."/>
            <person name="Schmutz J."/>
            <person name="Larimer F."/>
            <person name="Land M."/>
            <person name="Hauser L."/>
            <person name="Kyrpides N."/>
            <person name="Mikhailova N."/>
            <person name="Janssen P.H."/>
            <person name="Kuske C.R."/>
            <person name="Richardson P."/>
        </authorList>
    </citation>
    <scope>NUCLEOTIDE SEQUENCE</scope>
    <source>
        <strain evidence="1">Ellin6076</strain>
    </source>
</reference>
<dbReference type="KEGG" id="sus:Acid_1146"/>
<proteinExistence type="predicted"/>
<dbReference type="eggNOG" id="COG4102">
    <property type="taxonomic scope" value="Bacteria"/>
</dbReference>
<dbReference type="SUPFAM" id="SSF53649">
    <property type="entry name" value="Alkaline phosphatase-like"/>
    <property type="match status" value="1"/>
</dbReference>
<dbReference type="Gene3D" id="3.40.720.10">
    <property type="entry name" value="Alkaline Phosphatase, subunit A"/>
    <property type="match status" value="1"/>
</dbReference>
<protein>
    <recommendedName>
        <fullName evidence="2">DUF1501 domain-containing protein</fullName>
    </recommendedName>
</protein>
<sequence precursor="true">MNKAEEFRERSRREFLMRCGGGLGALAVSAMLQGADNRDPLATRKPDHEPTAKSVIWLFMEGGPSHIDIFDPKPELQRLAGQPLPPSFGKVITAMGTASNTLMPSPRKFQRYGQSGMWVSDWYPKIAEHVDDLTMFRSCWADGLNHVGSVCQMNTGSILAGRPSMGAWVTYGLGAANQNLPTFVILTDAGEVVGGTKNWSSGFLPASYQGTLFRREGAPILDLAPPAAIGGEQQRGRLDLLNSLNRHYGDRKPEDTELEARLQSYELAYRMQAAAPEAVDLTKETEATRKLYGMDDEVTAKFGSNCLLARRLVERGVRFIELYSGSGSGWDAHTDLDRNHGRRCLETDVPIAGLLTDLKSRGLLENTLVVWGGEFGRTPFNEKGNGRDHNPWGFSMWMAGGGMKKGQVIGTTDEIGLRAVERPVHVHDLHATILWALGLDHVKVTYLHNGRSERPTIVSGEVIREALA</sequence>
<dbReference type="EMBL" id="CP000473">
    <property type="protein sequence ID" value="ABJ82140.1"/>
    <property type="molecule type" value="Genomic_DNA"/>
</dbReference>
<accession>Q029Y6</accession>
<evidence type="ECO:0008006" key="2">
    <source>
        <dbReference type="Google" id="ProtNLM"/>
    </source>
</evidence>
<dbReference type="OrthoDB" id="9783759at2"/>
<name>Q029Y6_SOLUE</name>
<organism evidence="1">
    <name type="scientific">Solibacter usitatus (strain Ellin6076)</name>
    <dbReference type="NCBI Taxonomy" id="234267"/>
    <lineage>
        <taxon>Bacteria</taxon>
        <taxon>Pseudomonadati</taxon>
        <taxon>Acidobacteriota</taxon>
        <taxon>Terriglobia</taxon>
        <taxon>Bryobacterales</taxon>
        <taxon>Solibacteraceae</taxon>
        <taxon>Candidatus Solibacter</taxon>
    </lineage>
</organism>
<dbReference type="PROSITE" id="PS51318">
    <property type="entry name" value="TAT"/>
    <property type="match status" value="1"/>
</dbReference>
<dbReference type="STRING" id="234267.Acid_1146"/>
<dbReference type="PANTHER" id="PTHR43737">
    <property type="entry name" value="BLL7424 PROTEIN"/>
    <property type="match status" value="1"/>
</dbReference>